<evidence type="ECO:0008006" key="3">
    <source>
        <dbReference type="Google" id="ProtNLM"/>
    </source>
</evidence>
<evidence type="ECO:0000313" key="2">
    <source>
        <dbReference type="Proteomes" id="UP000095094"/>
    </source>
</evidence>
<keyword evidence="2" id="KW-1185">Reference proteome</keyword>
<proteinExistence type="predicted"/>
<accession>A0A1E5GAX5</accession>
<sequence>MKRVKKMDNKTKKKVTTGVAAGLAATMLLAGTFAWVQLNDERVNRMTTSTITDGTVHLNEDFISRGDWEIGTEHDKKVSVTNSGNSRVFVRVSYEEVLKFYGNDGEPITKQTGATSAADLPVAFNADKYTGNGWVDVPSSQITPALPANVKVKAKGTKTSEITGDGKTVEKVGLEYAIFNEYETGKFQKMDASLKVASPAGATADTWTYTVADINYYVYQSQEFKAVDWAGSNTMLGTSGTRYNVDYDYTAFANTPATLATGAQIPTVDAADNTRWLANLQSDSGLDSSLYTVYNAAGMTNTVPTSGGENKWLYNDKDGYFYYMNVLNSGESTPEFLNALGLRADASKKYSDVQVDLVLNMEAIQAVKAAITDPAGNNGGWGMASTDPVATHLQSLVTK</sequence>
<dbReference type="AlphaFoldDB" id="A0A1E5GAX5"/>
<evidence type="ECO:0000313" key="1">
    <source>
        <dbReference type="EMBL" id="OEG09843.1"/>
    </source>
</evidence>
<dbReference type="OrthoDB" id="2199395at2"/>
<protein>
    <recommendedName>
        <fullName evidence="3">Alternate signal-mediated exported protein</fullName>
    </recommendedName>
</protein>
<gene>
    <name evidence="1" type="ORF">BCR25_10085</name>
</gene>
<dbReference type="RefSeq" id="WP_069664596.1">
    <property type="nucleotide sequence ID" value="NZ_JBHUJJ010000001.1"/>
</dbReference>
<comment type="caution">
    <text evidence="1">The sequence shown here is derived from an EMBL/GenBank/DDBJ whole genome shotgun (WGS) entry which is preliminary data.</text>
</comment>
<reference evidence="2" key="1">
    <citation type="submission" date="2016-09" db="EMBL/GenBank/DDBJ databases">
        <authorList>
            <person name="Gulvik C.A."/>
        </authorList>
    </citation>
    <scope>NUCLEOTIDE SEQUENCE [LARGE SCALE GENOMIC DNA]</scope>
    <source>
        <strain evidence="2">LMG 8895</strain>
    </source>
</reference>
<dbReference type="Proteomes" id="UP000095094">
    <property type="component" value="Unassembled WGS sequence"/>
</dbReference>
<dbReference type="EMBL" id="MIJY01000044">
    <property type="protein sequence ID" value="OEG09843.1"/>
    <property type="molecule type" value="Genomic_DNA"/>
</dbReference>
<organism evidence="1 2">
    <name type="scientific">Enterococcus termitis</name>
    <dbReference type="NCBI Taxonomy" id="332950"/>
    <lineage>
        <taxon>Bacteria</taxon>
        <taxon>Bacillati</taxon>
        <taxon>Bacillota</taxon>
        <taxon>Bacilli</taxon>
        <taxon>Lactobacillales</taxon>
        <taxon>Enterococcaceae</taxon>
        <taxon>Enterococcus</taxon>
    </lineage>
</organism>
<name>A0A1E5GAX5_9ENTE</name>